<gene>
    <name evidence="1" type="ORF">POM88_022089</name>
</gene>
<reference evidence="1" key="1">
    <citation type="submission" date="2023-02" db="EMBL/GenBank/DDBJ databases">
        <title>Genome of toxic invasive species Heracleum sosnowskyi carries increased number of genes despite the absence of recent whole-genome duplications.</title>
        <authorList>
            <person name="Schelkunov M."/>
            <person name="Shtratnikova V."/>
            <person name="Makarenko M."/>
            <person name="Klepikova A."/>
            <person name="Omelchenko D."/>
            <person name="Novikova G."/>
            <person name="Obukhova E."/>
            <person name="Bogdanov V."/>
            <person name="Penin A."/>
            <person name="Logacheva M."/>
        </authorList>
    </citation>
    <scope>NUCLEOTIDE SEQUENCE</scope>
    <source>
        <strain evidence="1">Hsosn_3</strain>
        <tissue evidence="1">Leaf</tissue>
    </source>
</reference>
<organism evidence="1 2">
    <name type="scientific">Heracleum sosnowskyi</name>
    <dbReference type="NCBI Taxonomy" id="360622"/>
    <lineage>
        <taxon>Eukaryota</taxon>
        <taxon>Viridiplantae</taxon>
        <taxon>Streptophyta</taxon>
        <taxon>Embryophyta</taxon>
        <taxon>Tracheophyta</taxon>
        <taxon>Spermatophyta</taxon>
        <taxon>Magnoliopsida</taxon>
        <taxon>eudicotyledons</taxon>
        <taxon>Gunneridae</taxon>
        <taxon>Pentapetalae</taxon>
        <taxon>asterids</taxon>
        <taxon>campanulids</taxon>
        <taxon>Apiales</taxon>
        <taxon>Apiaceae</taxon>
        <taxon>Apioideae</taxon>
        <taxon>apioid superclade</taxon>
        <taxon>Tordylieae</taxon>
        <taxon>Tordyliinae</taxon>
        <taxon>Heracleum</taxon>
    </lineage>
</organism>
<keyword evidence="2" id="KW-1185">Reference proteome</keyword>
<dbReference type="EMBL" id="JAUIZM010000005">
    <property type="protein sequence ID" value="KAK1384354.1"/>
    <property type="molecule type" value="Genomic_DNA"/>
</dbReference>
<dbReference type="Proteomes" id="UP001237642">
    <property type="component" value="Unassembled WGS sequence"/>
</dbReference>
<protein>
    <submittedName>
        <fullName evidence="1">Uncharacterized protein</fullName>
    </submittedName>
</protein>
<dbReference type="AlphaFoldDB" id="A0AAD8IEN2"/>
<evidence type="ECO:0000313" key="1">
    <source>
        <dbReference type="EMBL" id="KAK1384354.1"/>
    </source>
</evidence>
<comment type="caution">
    <text evidence="1">The sequence shown here is derived from an EMBL/GenBank/DDBJ whole genome shotgun (WGS) entry which is preliminary data.</text>
</comment>
<sequence>MMKILIHLRGVHRDARETRAPLKGFIPKKRNKLESERLNDLVYVQFNSKLFNKNKKLKEKYDPLLSNDARMAQDWIVEGGDVDESEGSTNTCNETNNINETIRELDEDDFLSEEEEPFFNDDPLFGDLHNECW</sequence>
<reference evidence="1" key="2">
    <citation type="submission" date="2023-05" db="EMBL/GenBank/DDBJ databases">
        <authorList>
            <person name="Schelkunov M.I."/>
        </authorList>
    </citation>
    <scope>NUCLEOTIDE SEQUENCE</scope>
    <source>
        <strain evidence="1">Hsosn_3</strain>
        <tissue evidence="1">Leaf</tissue>
    </source>
</reference>
<proteinExistence type="predicted"/>
<name>A0AAD8IEN2_9APIA</name>
<accession>A0AAD8IEN2</accession>
<evidence type="ECO:0000313" key="2">
    <source>
        <dbReference type="Proteomes" id="UP001237642"/>
    </source>
</evidence>